<dbReference type="InterPro" id="IPR021109">
    <property type="entry name" value="Peptidase_aspartic_dom_sf"/>
</dbReference>
<dbReference type="Gene3D" id="1.10.340.70">
    <property type="match status" value="1"/>
</dbReference>
<dbReference type="FunFam" id="3.30.420.10:FF:000063">
    <property type="entry name" value="Retrovirus-related Pol polyprotein from transposon 297-like Protein"/>
    <property type="match status" value="1"/>
</dbReference>
<dbReference type="InterPro" id="IPR041577">
    <property type="entry name" value="RT_RNaseH_2"/>
</dbReference>
<evidence type="ECO:0000256" key="4">
    <source>
        <dbReference type="SAM" id="MobiDB-lite"/>
    </source>
</evidence>
<feature type="compositionally biased region" description="Polar residues" evidence="4">
    <location>
        <begin position="1260"/>
        <end position="1274"/>
    </location>
</feature>
<dbReference type="CDD" id="cd01647">
    <property type="entry name" value="RT_LTR"/>
    <property type="match status" value="1"/>
</dbReference>
<reference evidence="7" key="1">
    <citation type="journal article" date="2010" name="Science">
        <title>The genome of the Western clawed frog Xenopus tropicalis.</title>
        <authorList>
            <person name="Hellsten U."/>
            <person name="Harland R.M."/>
            <person name="Gilchrist M.J."/>
            <person name="Hendrix D."/>
            <person name="Jurka J."/>
            <person name="Kapitonov V."/>
            <person name="Ovcharenko I."/>
            <person name="Putnam N.H."/>
            <person name="Shu S."/>
            <person name="Taher L."/>
            <person name="Blitz I.L."/>
            <person name="Blumberg B."/>
            <person name="Dichmann D.S."/>
            <person name="Dubchak I."/>
            <person name="Amaya E."/>
            <person name="Detter J.C."/>
            <person name="Fletcher R."/>
            <person name="Gerhard D.S."/>
            <person name="Goodstein D."/>
            <person name="Graves T."/>
            <person name="Grigoriev I.V."/>
            <person name="Grimwood J."/>
            <person name="Kawashima T."/>
            <person name="Lindquist E."/>
            <person name="Lucas S.M."/>
            <person name="Mead P.E."/>
            <person name="Mitros T."/>
            <person name="Ogino H."/>
            <person name="Ohta Y."/>
            <person name="Poliakov A.V."/>
            <person name="Pollet N."/>
            <person name="Robert J."/>
            <person name="Salamov A."/>
            <person name="Sater A.K."/>
            <person name="Schmutz J."/>
            <person name="Terry A."/>
            <person name="Vize P.D."/>
            <person name="Warren W.C."/>
            <person name="Wells D."/>
            <person name="Wills A."/>
            <person name="Wilson R.K."/>
            <person name="Zimmerman L.B."/>
            <person name="Zorn A.M."/>
            <person name="Grainger R."/>
            <person name="Grammer T."/>
            <person name="Khokha M.K."/>
            <person name="Richardson P.M."/>
            <person name="Rokhsar D.S."/>
        </authorList>
    </citation>
    <scope>NUCLEOTIDE SEQUENCE [LARGE SCALE GENOMIC DNA]</scope>
    <source>
        <strain evidence="7">Nigerian</strain>
    </source>
</reference>
<dbReference type="GO" id="GO:0015074">
    <property type="term" value="P:DNA integration"/>
    <property type="evidence" value="ECO:0007669"/>
    <property type="project" value="InterPro"/>
</dbReference>
<dbReference type="InParanoid" id="A0A803JAD0"/>
<dbReference type="Gene3D" id="3.30.70.270">
    <property type="match status" value="2"/>
</dbReference>
<dbReference type="Ensembl" id="ENSXETT00000114317">
    <property type="protein sequence ID" value="ENSXETP00000104825"/>
    <property type="gene ID" value="ENSXETG00000047904"/>
</dbReference>
<organism evidence="7">
    <name type="scientific">Xenopus tropicalis</name>
    <name type="common">Western clawed frog</name>
    <name type="synonym">Silurana tropicalis</name>
    <dbReference type="NCBI Taxonomy" id="8364"/>
    <lineage>
        <taxon>Eukaryota</taxon>
        <taxon>Metazoa</taxon>
        <taxon>Chordata</taxon>
        <taxon>Craniata</taxon>
        <taxon>Vertebrata</taxon>
        <taxon>Euteleostomi</taxon>
        <taxon>Amphibia</taxon>
        <taxon>Batrachia</taxon>
        <taxon>Anura</taxon>
        <taxon>Pipoidea</taxon>
        <taxon>Pipidae</taxon>
        <taxon>Xenopodinae</taxon>
        <taxon>Xenopus</taxon>
        <taxon>Silurana</taxon>
    </lineage>
</organism>
<dbReference type="PANTHER" id="PTHR37984">
    <property type="entry name" value="PROTEIN CBG26694"/>
    <property type="match status" value="1"/>
</dbReference>
<dbReference type="Pfam" id="PF17921">
    <property type="entry name" value="Integrase_H2C2"/>
    <property type="match status" value="1"/>
</dbReference>
<feature type="domain" description="Integrase catalytic" evidence="6">
    <location>
        <begin position="1017"/>
        <end position="1167"/>
    </location>
</feature>
<dbReference type="Pfam" id="PF17919">
    <property type="entry name" value="RT_RNaseH_2"/>
    <property type="match status" value="1"/>
</dbReference>
<evidence type="ECO:0000256" key="2">
    <source>
        <dbReference type="ARBA" id="ARBA00012180"/>
    </source>
</evidence>
<evidence type="ECO:0000313" key="7">
    <source>
        <dbReference type="Ensembl" id="ENSXETP00000104825"/>
    </source>
</evidence>
<dbReference type="InterPro" id="IPR036397">
    <property type="entry name" value="RNaseH_sf"/>
</dbReference>
<dbReference type="GO" id="GO:0004523">
    <property type="term" value="F:RNA-DNA hybrid ribonuclease activity"/>
    <property type="evidence" value="ECO:0007669"/>
    <property type="project" value="UniProtKB-EC"/>
</dbReference>
<dbReference type="FunFam" id="3.10.20.370:FF:000001">
    <property type="entry name" value="Retrovirus-related Pol polyprotein from transposon 17.6-like protein"/>
    <property type="match status" value="1"/>
</dbReference>
<dbReference type="InterPro" id="IPR043502">
    <property type="entry name" value="DNA/RNA_pol_sf"/>
</dbReference>
<dbReference type="PROSITE" id="PS50994">
    <property type="entry name" value="INTEGRASE"/>
    <property type="match status" value="1"/>
</dbReference>
<protein>
    <recommendedName>
        <fullName evidence="3">Gypsy retrotransposon integrase-like protein 1</fullName>
        <ecNumber evidence="2">3.1.26.4</ecNumber>
    </recommendedName>
</protein>
<dbReference type="InterPro" id="IPR012337">
    <property type="entry name" value="RNaseH-like_sf"/>
</dbReference>
<dbReference type="PROSITE" id="PS50878">
    <property type="entry name" value="RT_POL"/>
    <property type="match status" value="1"/>
</dbReference>
<proteinExistence type="inferred from homology"/>
<dbReference type="Gene3D" id="3.30.420.10">
    <property type="entry name" value="Ribonuclease H-like superfamily/Ribonuclease H"/>
    <property type="match status" value="1"/>
</dbReference>
<dbReference type="InterPro" id="IPR041588">
    <property type="entry name" value="Integrase_H2C2"/>
</dbReference>
<dbReference type="InterPro" id="IPR043128">
    <property type="entry name" value="Rev_trsase/Diguanyl_cyclase"/>
</dbReference>
<reference evidence="7" key="2">
    <citation type="submission" date="2021-03" db="UniProtKB">
        <authorList>
            <consortium name="Ensembl"/>
        </authorList>
    </citation>
    <scope>IDENTIFICATION</scope>
</reference>
<feature type="domain" description="Reverse transcriptase" evidence="5">
    <location>
        <begin position="469"/>
        <end position="647"/>
    </location>
</feature>
<name>A0A803JAD0_XENTR</name>
<accession>A0A803JAD0</accession>
<dbReference type="InterPro" id="IPR001584">
    <property type="entry name" value="Integrase_cat-core"/>
</dbReference>
<sequence length="1334" mass="149091">MVSLGHIEEFDIARPSSWDSYAERLHFFLEANNVTNPMQRRAVLLSVIGSKTYEIVRSLVSPTKPSDCSFEEIIKQLKNHFAPTISETVKRFHFNRRSQQPDESIAAYIAELRRLAESCNFGSSLESLLRDRIVCGVRDAALQRRLLAKHNLTFALAQEEALAYEAASVHSKEIQASPSSVIAPELHQVYNKPDVKLQPALAQVSDQAKVMCHSCGGGHLRGNCRFQNAVCHKCKRRGHIQRVCRQADNLQRPKQARANLSGNATHIVKIQNDTTEKEADTGIYISEIINSVENQPMCKKKYTDVILQGSKCRMEVDTGCDYSLISEETFHALWPTNCPPILPCDVRLVDYNKKPVDVVGACFVKVLYEKDRGKLRLIITKGQRASLLGVEWFEPLGIQLTGVNYATADSLQAVIKDFSSVFEEGLGKFKGSPISFLLDPKVVPIRMKPRPVPFALRSKIDDEIDRLVQQGALIPVTHPTWATPIVPVLKPNGEVRICADYKCTINKALQEHPYQIPAVNQILSTLAKGKLFAKLDLAQAYQQLPVDDAAADAQTIITHKGAFKATRLQFGVCIAPGVFQKLMDDLLSSLPGVVPYFDDVLIGADSVESLTERVRAVLKQFSDAGLKLKKEKCVFGVPSVDFLGYKVDAHGIHPTDTKVKAIHEAPFPKNKQELQAFLGLLNFYHSFLKDKATVAEPLHRLLDKNATWKWSALHEQAFSDAKRLLSSDSVLVHYDLNKPLTLTCDASPYGIGAVLSHTVSGGREAPIAFYSRTMSTTERNYAQIDKEALAIVAGVKKFHEYLYGRGFAIITDHKPLLGLLKNNGPTAQIISPRMLRWCLLLNAYDYELQYRPGKDISNADALSRLPLNTPDFQVPALSEVLMLESLASPPLQASDIARMTATDPVLSRVLNWVWRGWPKISLKEEFTPFEKRQHELSAYKGCLLWGNRVVIPKAGQTHVLKALHESHPGIVNMKALARSYVWWPKVDECIEKWVKSCVPCQSTRHAPAKAGVHPWEVTWSPWSRLHIDFAGPFQGQTFFLVVDSFSKWLEVVSVASATTNAVIQVLRKLFATHGLPDTIVSDNGAQFTSADFRAFMESNLIRHVTTAPFHPSSNGQAERMVQTTKDALKRIIDGDWNYRLAKFLLQQHITPSTSTGCSPAELLMNRRLKTCLDRLHPDLASDLQNKQEDQFHKNAQTSTVRMFEAGNSVYARNYAMGPKWIPAVIVEATGPVSYKVKIADGRVIRRHVDQLRSRLGDNACPNTEGNHGQSGLQNDLTPLAFPEEEIPAAEQTEDVPERVPDNTEANLQGEVISVPLERPRRAIQKPRYLEDYVI</sequence>
<dbReference type="FunFam" id="3.30.70.270:FF:000045">
    <property type="entry name" value="Transposon Tf2-7 polyprotein"/>
    <property type="match status" value="1"/>
</dbReference>
<feature type="region of interest" description="Disordered" evidence="4">
    <location>
        <begin position="1255"/>
        <end position="1274"/>
    </location>
</feature>
<dbReference type="SUPFAM" id="SSF53098">
    <property type="entry name" value="Ribonuclease H-like"/>
    <property type="match status" value="1"/>
</dbReference>
<dbReference type="FunFam" id="1.10.340.70:FF:000003">
    <property type="entry name" value="Protein CBG25708"/>
    <property type="match status" value="1"/>
</dbReference>
<dbReference type="SUPFAM" id="SSF56672">
    <property type="entry name" value="DNA/RNA polymerases"/>
    <property type="match status" value="1"/>
</dbReference>
<comment type="similarity">
    <text evidence="1">Belongs to the beta type-B retroviral polymerase family. HERV class-II K(HML-2) pol subfamily.</text>
</comment>
<evidence type="ECO:0000256" key="1">
    <source>
        <dbReference type="ARBA" id="ARBA00010879"/>
    </source>
</evidence>
<dbReference type="EC" id="3.1.26.4" evidence="2"/>
<dbReference type="PANTHER" id="PTHR37984:SF12">
    <property type="entry name" value="RIBONUCLEASE H"/>
    <property type="match status" value="1"/>
</dbReference>
<dbReference type="GO" id="GO:0003676">
    <property type="term" value="F:nucleic acid binding"/>
    <property type="evidence" value="ECO:0007669"/>
    <property type="project" value="InterPro"/>
</dbReference>
<dbReference type="InterPro" id="IPR000477">
    <property type="entry name" value="RT_dom"/>
</dbReference>
<dbReference type="CDD" id="cd09274">
    <property type="entry name" value="RNase_HI_RT_Ty3"/>
    <property type="match status" value="1"/>
</dbReference>
<dbReference type="SUPFAM" id="SSF50630">
    <property type="entry name" value="Acid proteases"/>
    <property type="match status" value="1"/>
</dbReference>
<dbReference type="InterPro" id="IPR050951">
    <property type="entry name" value="Retrovirus_Pol_polyprotein"/>
</dbReference>
<evidence type="ECO:0000256" key="3">
    <source>
        <dbReference type="ARBA" id="ARBA00039658"/>
    </source>
</evidence>
<dbReference type="Gene3D" id="4.10.60.10">
    <property type="entry name" value="Zinc finger, CCHC-type"/>
    <property type="match status" value="1"/>
</dbReference>
<dbReference type="Pfam" id="PF00665">
    <property type="entry name" value="rve"/>
    <property type="match status" value="1"/>
</dbReference>
<evidence type="ECO:0000259" key="6">
    <source>
        <dbReference type="PROSITE" id="PS50994"/>
    </source>
</evidence>
<dbReference type="Gene3D" id="3.10.20.370">
    <property type="match status" value="1"/>
</dbReference>
<dbReference type="Gene3D" id="3.10.10.10">
    <property type="entry name" value="HIV Type 1 Reverse Transcriptase, subunit A, domain 1"/>
    <property type="match status" value="1"/>
</dbReference>
<evidence type="ECO:0000259" key="5">
    <source>
        <dbReference type="PROSITE" id="PS50878"/>
    </source>
</evidence>
<dbReference type="Pfam" id="PF00078">
    <property type="entry name" value="RVT_1"/>
    <property type="match status" value="1"/>
</dbReference>
<dbReference type="GeneTree" id="ENSGT00940000166838"/>